<reference evidence="7 8" key="1">
    <citation type="journal article" date="2014" name="Proc. Natl. Acad. Sci. U.S.A.">
        <title>Functional type 2 photosynthetic reaction centers found in the rare bacterial phylum Gemmatimonadetes.</title>
        <authorList>
            <person name="Zeng Y."/>
            <person name="Feng F."/>
            <person name="Medova H."/>
            <person name="Dean J."/>
            <person name="Koblizek M."/>
        </authorList>
    </citation>
    <scope>NUCLEOTIDE SEQUENCE [LARGE SCALE GENOMIC DNA]</scope>
    <source>
        <strain evidence="7 8">AP64</strain>
    </source>
</reference>
<dbReference type="EMBL" id="CP011454">
    <property type="protein sequence ID" value="AMW06786.1"/>
    <property type="molecule type" value="Genomic_DNA"/>
</dbReference>
<protein>
    <recommendedName>
        <fullName evidence="4 5">Large ribosomal subunit protein bL19</fullName>
    </recommendedName>
</protein>
<evidence type="ECO:0000256" key="6">
    <source>
        <dbReference type="RuleBase" id="RU000559"/>
    </source>
</evidence>
<sequence length="118" mass="13444">MHPFIETQKEWMKEVAPFRAGDTVRVNVRVKEGDKERVQAFEGICIARRGAGVSETFTVRKISNGVGVERIFPVHSPMLAEIVVVRRGVVRRAKLYYLRNVTGKAARIKERKVIRPAK</sequence>
<dbReference type="InterPro" id="IPR008991">
    <property type="entry name" value="Translation_prot_SH3-like_sf"/>
</dbReference>
<dbReference type="InterPro" id="IPR001857">
    <property type="entry name" value="Ribosomal_bL19"/>
</dbReference>
<dbReference type="Pfam" id="PF01245">
    <property type="entry name" value="Ribosomal_L19"/>
    <property type="match status" value="1"/>
</dbReference>
<reference evidence="7 8" key="2">
    <citation type="journal article" date="2016" name="Environ. Microbiol. Rep.">
        <title>Metagenomic evidence for the presence of phototrophic Gemmatimonadetes bacteria in diverse environments.</title>
        <authorList>
            <person name="Zeng Y."/>
            <person name="Baumbach J."/>
            <person name="Barbosa E.G."/>
            <person name="Azevedo V."/>
            <person name="Zhang C."/>
            <person name="Koblizek M."/>
        </authorList>
    </citation>
    <scope>NUCLEOTIDE SEQUENCE [LARGE SCALE GENOMIC DNA]</scope>
    <source>
        <strain evidence="7 8">AP64</strain>
    </source>
</reference>
<dbReference type="KEGG" id="gph:GEMMAAP_11520"/>
<keyword evidence="8" id="KW-1185">Reference proteome</keyword>
<organism evidence="7 8">
    <name type="scientific">Gemmatimonas phototrophica</name>
    <dbReference type="NCBI Taxonomy" id="1379270"/>
    <lineage>
        <taxon>Bacteria</taxon>
        <taxon>Pseudomonadati</taxon>
        <taxon>Gemmatimonadota</taxon>
        <taxon>Gemmatimonadia</taxon>
        <taxon>Gemmatimonadales</taxon>
        <taxon>Gemmatimonadaceae</taxon>
        <taxon>Gemmatimonas</taxon>
    </lineage>
</organism>
<comment type="similarity">
    <text evidence="1 5 6">Belongs to the bacterial ribosomal protein bL19 family.</text>
</comment>
<gene>
    <name evidence="5" type="primary">rplS</name>
    <name evidence="7" type="ORF">GEMMAAP_11520</name>
</gene>
<dbReference type="STRING" id="1379270.GEMMAAP_11520"/>
<dbReference type="InterPro" id="IPR038657">
    <property type="entry name" value="Ribosomal_bL19_sf"/>
</dbReference>
<dbReference type="PRINTS" id="PR00061">
    <property type="entry name" value="RIBOSOMALL19"/>
</dbReference>
<dbReference type="RefSeq" id="WP_026849642.1">
    <property type="nucleotide sequence ID" value="NZ_CP011454.1"/>
</dbReference>
<comment type="function">
    <text evidence="5 6">This protein is located at the 30S-50S ribosomal subunit interface and may play a role in the structure and function of the aminoacyl-tRNA binding site.</text>
</comment>
<evidence type="ECO:0000313" key="7">
    <source>
        <dbReference type="EMBL" id="AMW06786.1"/>
    </source>
</evidence>
<evidence type="ECO:0000256" key="5">
    <source>
        <dbReference type="HAMAP-Rule" id="MF_00402"/>
    </source>
</evidence>
<dbReference type="OrthoDB" id="9803541at2"/>
<dbReference type="PANTHER" id="PTHR15680:SF9">
    <property type="entry name" value="LARGE RIBOSOMAL SUBUNIT PROTEIN BL19M"/>
    <property type="match status" value="1"/>
</dbReference>
<dbReference type="SUPFAM" id="SSF50104">
    <property type="entry name" value="Translation proteins SH3-like domain"/>
    <property type="match status" value="1"/>
</dbReference>
<proteinExistence type="inferred from homology"/>
<dbReference type="PIRSF" id="PIRSF002191">
    <property type="entry name" value="Ribosomal_L19"/>
    <property type="match status" value="1"/>
</dbReference>
<dbReference type="NCBIfam" id="TIGR01024">
    <property type="entry name" value="rplS_bact"/>
    <property type="match status" value="1"/>
</dbReference>
<keyword evidence="3 5" id="KW-0687">Ribonucleoprotein</keyword>
<accession>A0A143BP22</accession>
<dbReference type="PROSITE" id="PS01015">
    <property type="entry name" value="RIBOSOMAL_L19"/>
    <property type="match status" value="1"/>
</dbReference>
<dbReference type="GO" id="GO:0003735">
    <property type="term" value="F:structural constituent of ribosome"/>
    <property type="evidence" value="ECO:0007669"/>
    <property type="project" value="InterPro"/>
</dbReference>
<evidence type="ECO:0000256" key="1">
    <source>
        <dbReference type="ARBA" id="ARBA00005781"/>
    </source>
</evidence>
<evidence type="ECO:0000256" key="3">
    <source>
        <dbReference type="ARBA" id="ARBA00023274"/>
    </source>
</evidence>
<evidence type="ECO:0000256" key="2">
    <source>
        <dbReference type="ARBA" id="ARBA00022980"/>
    </source>
</evidence>
<dbReference type="Proteomes" id="UP000076404">
    <property type="component" value="Chromosome"/>
</dbReference>
<dbReference type="PANTHER" id="PTHR15680">
    <property type="entry name" value="RIBOSOMAL PROTEIN L19"/>
    <property type="match status" value="1"/>
</dbReference>
<dbReference type="HAMAP" id="MF_00402">
    <property type="entry name" value="Ribosomal_bL19"/>
    <property type="match status" value="1"/>
</dbReference>
<evidence type="ECO:0000256" key="4">
    <source>
        <dbReference type="ARBA" id="ARBA00035171"/>
    </source>
</evidence>
<dbReference type="GO" id="GO:0006412">
    <property type="term" value="P:translation"/>
    <property type="evidence" value="ECO:0007669"/>
    <property type="project" value="UniProtKB-UniRule"/>
</dbReference>
<dbReference type="Gene3D" id="2.30.30.790">
    <property type="match status" value="1"/>
</dbReference>
<keyword evidence="2 5" id="KW-0689">Ribosomal protein</keyword>
<dbReference type="InterPro" id="IPR018257">
    <property type="entry name" value="Ribosomal_bL19_CS"/>
</dbReference>
<name>A0A143BP22_9BACT</name>
<dbReference type="AlphaFoldDB" id="A0A143BP22"/>
<dbReference type="GO" id="GO:0022625">
    <property type="term" value="C:cytosolic large ribosomal subunit"/>
    <property type="evidence" value="ECO:0007669"/>
    <property type="project" value="TreeGrafter"/>
</dbReference>
<dbReference type="eggNOG" id="COG0335">
    <property type="taxonomic scope" value="Bacteria"/>
</dbReference>
<dbReference type="FunFam" id="2.30.30.790:FF:000001">
    <property type="entry name" value="50S ribosomal protein L19"/>
    <property type="match status" value="1"/>
</dbReference>
<evidence type="ECO:0000313" key="8">
    <source>
        <dbReference type="Proteomes" id="UP000076404"/>
    </source>
</evidence>